<evidence type="ECO:0000256" key="1">
    <source>
        <dbReference type="SAM" id="MobiDB-lite"/>
    </source>
</evidence>
<dbReference type="Pfam" id="PF02467">
    <property type="entry name" value="Whib"/>
    <property type="match status" value="1"/>
</dbReference>
<organism evidence="3 4">
    <name type="scientific">Streptomyces siamensis</name>
    <dbReference type="NCBI Taxonomy" id="1274986"/>
    <lineage>
        <taxon>Bacteria</taxon>
        <taxon>Bacillati</taxon>
        <taxon>Actinomycetota</taxon>
        <taxon>Actinomycetes</taxon>
        <taxon>Kitasatosporales</taxon>
        <taxon>Streptomycetaceae</taxon>
        <taxon>Streptomyces</taxon>
    </lineage>
</organism>
<gene>
    <name evidence="3" type="ORF">GCM10023335_04020</name>
</gene>
<dbReference type="EMBL" id="BAABKB010000001">
    <property type="protein sequence ID" value="GAA4995090.1"/>
    <property type="molecule type" value="Genomic_DNA"/>
</dbReference>
<keyword evidence="4" id="KW-1185">Reference proteome</keyword>
<feature type="domain" description="4Fe-4S Wbl-type" evidence="2">
    <location>
        <begin position="53"/>
        <end position="114"/>
    </location>
</feature>
<evidence type="ECO:0000259" key="2">
    <source>
        <dbReference type="PROSITE" id="PS51674"/>
    </source>
</evidence>
<feature type="region of interest" description="Disordered" evidence="1">
    <location>
        <begin position="1"/>
        <end position="44"/>
    </location>
</feature>
<feature type="compositionally biased region" description="Pro residues" evidence="1">
    <location>
        <begin position="215"/>
        <end position="229"/>
    </location>
</feature>
<accession>A0ABP9IDJ0</accession>
<dbReference type="Proteomes" id="UP001501759">
    <property type="component" value="Unassembled WGS sequence"/>
</dbReference>
<feature type="region of interest" description="Disordered" evidence="1">
    <location>
        <begin position="176"/>
        <end position="229"/>
    </location>
</feature>
<name>A0ABP9IDJ0_9ACTN</name>
<evidence type="ECO:0000313" key="3">
    <source>
        <dbReference type="EMBL" id="GAA4995090.1"/>
    </source>
</evidence>
<dbReference type="InterPro" id="IPR034768">
    <property type="entry name" value="4FE4S_WBL"/>
</dbReference>
<reference evidence="4" key="1">
    <citation type="journal article" date="2019" name="Int. J. Syst. Evol. Microbiol.">
        <title>The Global Catalogue of Microorganisms (GCM) 10K type strain sequencing project: providing services to taxonomists for standard genome sequencing and annotation.</title>
        <authorList>
            <consortium name="The Broad Institute Genomics Platform"/>
            <consortium name="The Broad Institute Genome Sequencing Center for Infectious Disease"/>
            <person name="Wu L."/>
            <person name="Ma J."/>
        </authorList>
    </citation>
    <scope>NUCLEOTIDE SEQUENCE [LARGE SCALE GENOMIC DNA]</scope>
    <source>
        <strain evidence="4">JCM 18409</strain>
    </source>
</reference>
<feature type="compositionally biased region" description="Basic and acidic residues" evidence="1">
    <location>
        <begin position="17"/>
        <end position="31"/>
    </location>
</feature>
<comment type="caution">
    <text evidence="3">The sequence shown here is derived from an EMBL/GenBank/DDBJ whole genome shotgun (WGS) entry which is preliminary data.</text>
</comment>
<protein>
    <recommendedName>
        <fullName evidence="2">4Fe-4S Wbl-type domain-containing protein</fullName>
    </recommendedName>
</protein>
<sequence length="229" mass="23810">MSAHGDSSRAPAAGRLPVRERAAVTRPEGPRNKSAAPRPVGGQGVPGWELRAACRDEDPELWFSGRTRETATAMCNACQVLPECRAAVLRREAGLSRCDRAGIVAGLTGSQRYELEKRRARARQPATVTARPVEAGGSRGEPAPCGTRAAYQRHVRRGEPADEACRAANARDARLYRRTGSTVRSTDGPARGGHGGPAASPAAPGTAPAAVPAAFPAPFPVPSPAPASA</sequence>
<dbReference type="RefSeq" id="WP_345640174.1">
    <property type="nucleotide sequence ID" value="NZ_BAABKB010000001.1"/>
</dbReference>
<feature type="region of interest" description="Disordered" evidence="1">
    <location>
        <begin position="118"/>
        <end position="146"/>
    </location>
</feature>
<evidence type="ECO:0000313" key="4">
    <source>
        <dbReference type="Proteomes" id="UP001501759"/>
    </source>
</evidence>
<proteinExistence type="predicted"/>
<feature type="compositionally biased region" description="Low complexity" evidence="1">
    <location>
        <begin position="197"/>
        <end position="214"/>
    </location>
</feature>
<dbReference type="PROSITE" id="PS51674">
    <property type="entry name" value="4FE4S_WBL"/>
    <property type="match status" value="1"/>
</dbReference>